<feature type="region of interest" description="Disordered" evidence="1">
    <location>
        <begin position="22"/>
        <end position="103"/>
    </location>
</feature>
<dbReference type="STRING" id="767769.A0A1L9V0G4"/>
<name>A0A1L9V0G4_ASPBC</name>
<dbReference type="OrthoDB" id="2520703at2759"/>
<accession>A0A1L9V0G4</accession>
<protein>
    <submittedName>
        <fullName evidence="2">Uncharacterized protein</fullName>
    </submittedName>
</protein>
<gene>
    <name evidence="2" type="ORF">ASPBRDRAFT_36627</name>
</gene>
<dbReference type="AlphaFoldDB" id="A0A1L9V0G4"/>
<proteinExistence type="predicted"/>
<feature type="compositionally biased region" description="Acidic residues" evidence="1">
    <location>
        <begin position="64"/>
        <end position="98"/>
    </location>
</feature>
<dbReference type="OMA" id="HCHIDAG"/>
<evidence type="ECO:0000256" key="1">
    <source>
        <dbReference type="SAM" id="MobiDB-lite"/>
    </source>
</evidence>
<feature type="compositionally biased region" description="Basic and acidic residues" evidence="1">
    <location>
        <begin position="22"/>
        <end position="43"/>
    </location>
</feature>
<dbReference type="Proteomes" id="UP000184499">
    <property type="component" value="Unassembled WGS sequence"/>
</dbReference>
<dbReference type="RefSeq" id="XP_067484655.1">
    <property type="nucleotide sequence ID" value="XM_067623543.1"/>
</dbReference>
<evidence type="ECO:0000313" key="3">
    <source>
        <dbReference type="Proteomes" id="UP000184499"/>
    </source>
</evidence>
<dbReference type="GeneID" id="93576031"/>
<keyword evidence="3" id="KW-1185">Reference proteome</keyword>
<sequence length="582" mass="67060">MVHIQDLPRELLLHILSFVAHRDPFEDLSDSPDKITKKPKENAKNQSQPQPRTDELFPRPPYVPEDEDDETDEEEWEPAEEDDEDQWVDETDEEDSEDAKERGLQTEEMIDLYNLCLVCRLFRELAQPLLYETVDLSGFPGDLWNLISITRTVLRRPSLGEHIRSLSVLPDHDHHIFGRSPPPLTADDRKLFTSAIRGLRLAKEHERDWLRIFKQDFDYSQMIVLLVKNAPSLRMLTVAGGYFAMEPLRQVWQRHPAVLSKLEDLWLEGDELLKGYPFLFYEEMISRLQLRSIKIEEAHLTDDPDPLCWAPQSLTISRIGLHLCHIDAPSLTKLLRACRTVTHFDYDNFTADPAERPHNLRPVREATAPELCAALLPHKDTLEYVSMTFNREPQERENIEAYVARQAKIGSLRDFPVLRRLTIQQAFLPPEPQFPPTLEELTIEDCNVSVRELAQYLATEHRQGRLPALKAVKMLAVDVTDPIKLPGQEIPFGQTPEQCFRSIRDLFKDTSVDFDICPHDLCPQNVADESDLDDYSDDDPYDLTDEYGLLGTREGGNSLFSALLMQAMRAQGGHYMDDEIDE</sequence>
<reference evidence="3" key="1">
    <citation type="journal article" date="2017" name="Genome Biol.">
        <title>Comparative genomics reveals high biological diversity and specific adaptations in the industrially and medically important fungal genus Aspergillus.</title>
        <authorList>
            <person name="de Vries R.P."/>
            <person name="Riley R."/>
            <person name="Wiebenga A."/>
            <person name="Aguilar-Osorio G."/>
            <person name="Amillis S."/>
            <person name="Uchima C.A."/>
            <person name="Anderluh G."/>
            <person name="Asadollahi M."/>
            <person name="Askin M."/>
            <person name="Barry K."/>
            <person name="Battaglia E."/>
            <person name="Bayram O."/>
            <person name="Benocci T."/>
            <person name="Braus-Stromeyer S.A."/>
            <person name="Caldana C."/>
            <person name="Canovas D."/>
            <person name="Cerqueira G.C."/>
            <person name="Chen F."/>
            <person name="Chen W."/>
            <person name="Choi C."/>
            <person name="Clum A."/>
            <person name="Dos Santos R.A."/>
            <person name="Damasio A.R."/>
            <person name="Diallinas G."/>
            <person name="Emri T."/>
            <person name="Fekete E."/>
            <person name="Flipphi M."/>
            <person name="Freyberg S."/>
            <person name="Gallo A."/>
            <person name="Gournas C."/>
            <person name="Habgood R."/>
            <person name="Hainaut M."/>
            <person name="Harispe M.L."/>
            <person name="Henrissat B."/>
            <person name="Hilden K.S."/>
            <person name="Hope R."/>
            <person name="Hossain A."/>
            <person name="Karabika E."/>
            <person name="Karaffa L."/>
            <person name="Karanyi Z."/>
            <person name="Krasevec N."/>
            <person name="Kuo A."/>
            <person name="Kusch H."/>
            <person name="LaButti K."/>
            <person name="Lagendijk E.L."/>
            <person name="Lapidus A."/>
            <person name="Levasseur A."/>
            <person name="Lindquist E."/>
            <person name="Lipzen A."/>
            <person name="Logrieco A.F."/>
            <person name="MacCabe A."/>
            <person name="Maekelae M.R."/>
            <person name="Malavazi I."/>
            <person name="Melin P."/>
            <person name="Meyer V."/>
            <person name="Mielnichuk N."/>
            <person name="Miskei M."/>
            <person name="Molnar A.P."/>
            <person name="Mule G."/>
            <person name="Ngan C.Y."/>
            <person name="Orejas M."/>
            <person name="Orosz E."/>
            <person name="Ouedraogo J.P."/>
            <person name="Overkamp K.M."/>
            <person name="Park H.-S."/>
            <person name="Perrone G."/>
            <person name="Piumi F."/>
            <person name="Punt P.J."/>
            <person name="Ram A.F."/>
            <person name="Ramon A."/>
            <person name="Rauscher S."/>
            <person name="Record E."/>
            <person name="Riano-Pachon D.M."/>
            <person name="Robert V."/>
            <person name="Roehrig J."/>
            <person name="Ruller R."/>
            <person name="Salamov A."/>
            <person name="Salih N.S."/>
            <person name="Samson R.A."/>
            <person name="Sandor E."/>
            <person name="Sanguinetti M."/>
            <person name="Schuetze T."/>
            <person name="Sepcic K."/>
            <person name="Shelest E."/>
            <person name="Sherlock G."/>
            <person name="Sophianopoulou V."/>
            <person name="Squina F.M."/>
            <person name="Sun H."/>
            <person name="Susca A."/>
            <person name="Todd R.B."/>
            <person name="Tsang A."/>
            <person name="Unkles S.E."/>
            <person name="van de Wiele N."/>
            <person name="van Rossen-Uffink D."/>
            <person name="Oliveira J.V."/>
            <person name="Vesth T.C."/>
            <person name="Visser J."/>
            <person name="Yu J.-H."/>
            <person name="Zhou M."/>
            <person name="Andersen M.R."/>
            <person name="Archer D.B."/>
            <person name="Baker S.E."/>
            <person name="Benoit I."/>
            <person name="Brakhage A.A."/>
            <person name="Braus G.H."/>
            <person name="Fischer R."/>
            <person name="Frisvad J.C."/>
            <person name="Goldman G.H."/>
            <person name="Houbraken J."/>
            <person name="Oakley B."/>
            <person name="Pocsi I."/>
            <person name="Scazzocchio C."/>
            <person name="Seiboth B."/>
            <person name="vanKuyk P.A."/>
            <person name="Wortman J."/>
            <person name="Dyer P.S."/>
            <person name="Grigoriev I.V."/>
        </authorList>
    </citation>
    <scope>NUCLEOTIDE SEQUENCE [LARGE SCALE GENOMIC DNA]</scope>
    <source>
        <strain evidence="3">CBS 101740 / IMI 381727 / IBT 21946</strain>
    </source>
</reference>
<evidence type="ECO:0000313" key="2">
    <source>
        <dbReference type="EMBL" id="OJJ77408.1"/>
    </source>
</evidence>
<dbReference type="EMBL" id="KV878679">
    <property type="protein sequence ID" value="OJJ77408.1"/>
    <property type="molecule type" value="Genomic_DNA"/>
</dbReference>
<organism evidence="2 3">
    <name type="scientific">Aspergillus brasiliensis (strain CBS 101740 / IMI 381727 / IBT 21946)</name>
    <dbReference type="NCBI Taxonomy" id="767769"/>
    <lineage>
        <taxon>Eukaryota</taxon>
        <taxon>Fungi</taxon>
        <taxon>Dikarya</taxon>
        <taxon>Ascomycota</taxon>
        <taxon>Pezizomycotina</taxon>
        <taxon>Eurotiomycetes</taxon>
        <taxon>Eurotiomycetidae</taxon>
        <taxon>Eurotiales</taxon>
        <taxon>Aspergillaceae</taxon>
        <taxon>Aspergillus</taxon>
        <taxon>Aspergillus subgen. Circumdati</taxon>
    </lineage>
</organism>
<dbReference type="VEuPathDB" id="FungiDB:ASPBRDRAFT_36627"/>